<evidence type="ECO:0000256" key="1">
    <source>
        <dbReference type="SAM" id="MobiDB-lite"/>
    </source>
</evidence>
<proteinExistence type="predicted"/>
<feature type="region of interest" description="Disordered" evidence="1">
    <location>
        <begin position="165"/>
        <end position="219"/>
    </location>
</feature>
<reference evidence="2" key="1">
    <citation type="journal article" date="2019" name="Sci. Rep.">
        <title>Draft genome of Tanacetum cinerariifolium, the natural source of mosquito coil.</title>
        <authorList>
            <person name="Yamashiro T."/>
            <person name="Shiraishi A."/>
            <person name="Satake H."/>
            <person name="Nakayama K."/>
        </authorList>
    </citation>
    <scope>NUCLEOTIDE SEQUENCE</scope>
</reference>
<gene>
    <name evidence="2" type="ORF">Tci_043414</name>
</gene>
<organism evidence="2">
    <name type="scientific">Tanacetum cinerariifolium</name>
    <name type="common">Dalmatian daisy</name>
    <name type="synonym">Chrysanthemum cinerariifolium</name>
    <dbReference type="NCBI Taxonomy" id="118510"/>
    <lineage>
        <taxon>Eukaryota</taxon>
        <taxon>Viridiplantae</taxon>
        <taxon>Streptophyta</taxon>
        <taxon>Embryophyta</taxon>
        <taxon>Tracheophyta</taxon>
        <taxon>Spermatophyta</taxon>
        <taxon>Magnoliopsida</taxon>
        <taxon>eudicotyledons</taxon>
        <taxon>Gunneridae</taxon>
        <taxon>Pentapetalae</taxon>
        <taxon>asterids</taxon>
        <taxon>campanulids</taxon>
        <taxon>Asterales</taxon>
        <taxon>Asteraceae</taxon>
        <taxon>Asteroideae</taxon>
        <taxon>Anthemideae</taxon>
        <taxon>Anthemidinae</taxon>
        <taxon>Tanacetum</taxon>
    </lineage>
</organism>
<sequence>MGSRNQLSLQRGMSLRGISLTGMIGGGSPEGENSALGIRKITQRLSIGYSHVQLGVRVSISRREIPSFVNRRLMASVYGGLSPSEFLSTLPPSLFGASSNSTTLSLCLRTLEDFIYRSGREIEGKGSKQTPAKNPDAPVTKGELGNEIKRIMSEHLPSILAQSQENFKKAEEARKAIEEPEKRKKANEEAKRRRTEVEDKRAAYEQERKRKAEQDRKYT</sequence>
<dbReference type="AlphaFoldDB" id="A0A6L2MBR9"/>
<dbReference type="EMBL" id="BKCJ010006305">
    <property type="protein sequence ID" value="GEU71436.1"/>
    <property type="molecule type" value="Genomic_DNA"/>
</dbReference>
<comment type="caution">
    <text evidence="2">The sequence shown here is derived from an EMBL/GenBank/DDBJ whole genome shotgun (WGS) entry which is preliminary data.</text>
</comment>
<accession>A0A6L2MBR9</accession>
<protein>
    <submittedName>
        <fullName evidence="2">Zinc finger, CCHC-type, retrotransposon Gag domain protein</fullName>
    </submittedName>
</protein>
<evidence type="ECO:0000313" key="2">
    <source>
        <dbReference type="EMBL" id="GEU71436.1"/>
    </source>
</evidence>
<name>A0A6L2MBR9_TANCI</name>
<feature type="compositionally biased region" description="Basic and acidic residues" evidence="1">
    <location>
        <begin position="166"/>
        <end position="219"/>
    </location>
</feature>
<feature type="region of interest" description="Disordered" evidence="1">
    <location>
        <begin position="122"/>
        <end position="142"/>
    </location>
</feature>